<sequence length="103" mass="11679">MILKNIIKVLHSSIVIGTLYYIGMLGVAFAALYYYFIEDKQLTNKTLMIIGFISFLLVFVAVVLAKISSVEENNFLETSMMNRITAIFSFAVVLILLILILFF</sequence>
<evidence type="ECO:0000313" key="3">
    <source>
        <dbReference type="Proteomes" id="UP000183162"/>
    </source>
</evidence>
<feature type="transmembrane region" description="Helical" evidence="1">
    <location>
        <begin position="12"/>
        <end position="35"/>
    </location>
</feature>
<accession>A0A1G9PBK3</accession>
<feature type="transmembrane region" description="Helical" evidence="1">
    <location>
        <begin position="80"/>
        <end position="102"/>
    </location>
</feature>
<keyword evidence="1" id="KW-0472">Membrane</keyword>
<organism evidence="2 3">
    <name type="scientific">Streptococcus equinus</name>
    <name type="common">Streptococcus bovis</name>
    <dbReference type="NCBI Taxonomy" id="1335"/>
    <lineage>
        <taxon>Bacteria</taxon>
        <taxon>Bacillati</taxon>
        <taxon>Bacillota</taxon>
        <taxon>Bacilli</taxon>
        <taxon>Lactobacillales</taxon>
        <taxon>Streptococcaceae</taxon>
        <taxon>Streptococcus</taxon>
    </lineage>
</organism>
<reference evidence="2 3" key="1">
    <citation type="submission" date="2016-10" db="EMBL/GenBank/DDBJ databases">
        <authorList>
            <person name="de Groot N.N."/>
        </authorList>
    </citation>
    <scope>NUCLEOTIDE SEQUENCE [LARGE SCALE GENOMIC DNA]</scope>
    <source>
        <strain evidence="2 3">Sb09</strain>
    </source>
</reference>
<evidence type="ECO:0000313" key="2">
    <source>
        <dbReference type="EMBL" id="SDL96252.1"/>
    </source>
</evidence>
<keyword evidence="1" id="KW-1133">Transmembrane helix</keyword>
<gene>
    <name evidence="2" type="ORF">SAMN05216400_0007</name>
</gene>
<dbReference type="AlphaFoldDB" id="A0A1G9PBK3"/>
<keyword evidence="1" id="KW-0812">Transmembrane</keyword>
<proteinExistence type="predicted"/>
<evidence type="ECO:0000256" key="1">
    <source>
        <dbReference type="SAM" id="Phobius"/>
    </source>
</evidence>
<feature type="transmembrane region" description="Helical" evidence="1">
    <location>
        <begin position="47"/>
        <end position="68"/>
    </location>
</feature>
<protein>
    <submittedName>
        <fullName evidence="2">Uncharacterized protein</fullName>
    </submittedName>
</protein>
<name>A0A1G9PBK3_STREI</name>
<dbReference type="EMBL" id="FNGX01000011">
    <property type="protein sequence ID" value="SDL96252.1"/>
    <property type="molecule type" value="Genomic_DNA"/>
</dbReference>
<dbReference type="Proteomes" id="UP000183162">
    <property type="component" value="Unassembled WGS sequence"/>
</dbReference>